<gene>
    <name evidence="1" type="primary">Nfu_g_1_002000</name>
</gene>
<proteinExistence type="predicted"/>
<feature type="non-terminal residue" evidence="1">
    <location>
        <position position="1"/>
    </location>
</feature>
<reference evidence="1" key="1">
    <citation type="submission" date="2016-05" db="EMBL/GenBank/DDBJ databases">
        <authorList>
            <person name="Lavstsen T."/>
            <person name="Jespersen J.S."/>
        </authorList>
    </citation>
    <scope>NUCLEOTIDE SEQUENCE</scope>
    <source>
        <tissue evidence="1">Brain</tissue>
    </source>
</reference>
<dbReference type="AlphaFoldDB" id="A0A1A7WXN4"/>
<protein>
    <submittedName>
        <fullName evidence="1">Uncharacterized protein</fullName>
    </submittedName>
</protein>
<name>A0A1A7WXN4_9TELE</name>
<sequence length="35" mass="3755">SPFSADFSGETPSLQPRSIMAVAAMFVRDDIRALA</sequence>
<accession>A0A1A7WXN4</accession>
<reference evidence="1" key="2">
    <citation type="submission" date="2016-06" db="EMBL/GenBank/DDBJ databases">
        <title>The genome of a short-lived fish provides insights into sex chromosome evolution and the genetic control of aging.</title>
        <authorList>
            <person name="Reichwald K."/>
            <person name="Felder M."/>
            <person name="Petzold A."/>
            <person name="Koch P."/>
            <person name="Groth M."/>
            <person name="Platzer M."/>
        </authorList>
    </citation>
    <scope>NUCLEOTIDE SEQUENCE</scope>
    <source>
        <tissue evidence="1">Brain</tissue>
    </source>
</reference>
<evidence type="ECO:0000313" key="1">
    <source>
        <dbReference type="EMBL" id="SBP10687.1"/>
    </source>
</evidence>
<dbReference type="EMBL" id="HADW01009287">
    <property type="protein sequence ID" value="SBP10687.1"/>
    <property type="molecule type" value="Transcribed_RNA"/>
</dbReference>
<organism evidence="1">
    <name type="scientific">Iconisemion striatum</name>
    <dbReference type="NCBI Taxonomy" id="60296"/>
    <lineage>
        <taxon>Eukaryota</taxon>
        <taxon>Metazoa</taxon>
        <taxon>Chordata</taxon>
        <taxon>Craniata</taxon>
        <taxon>Vertebrata</taxon>
        <taxon>Euteleostomi</taxon>
        <taxon>Actinopterygii</taxon>
        <taxon>Neopterygii</taxon>
        <taxon>Teleostei</taxon>
        <taxon>Neoteleostei</taxon>
        <taxon>Acanthomorphata</taxon>
        <taxon>Ovalentaria</taxon>
        <taxon>Atherinomorphae</taxon>
        <taxon>Cyprinodontiformes</taxon>
        <taxon>Nothobranchiidae</taxon>
        <taxon>Iconisemion</taxon>
    </lineage>
</organism>